<accession>A0A0B7NAF8</accession>
<dbReference type="EMBL" id="LN732288">
    <property type="protein sequence ID" value="CEP15470.1"/>
    <property type="molecule type" value="Genomic_DNA"/>
</dbReference>
<name>A0A0B7NAF8_9FUNG</name>
<sequence>MEIEEEADLFKSEELTSYTNLKEAVLVAINSNKPLKLSNKMKCLSSDLEKIKTFTAATQKQIHDKTFRPLKFTDSRGSRMFSLLSSYDCKAKSVQIDQQAFWKIVNTCGKTNQEIKDSITKEKNDGTFRSCYSQIFDFSKLGFKNKQDLSNDKRLFWDYGYSVEFTLKKKPAKKSTSKPLTAADFCEDIKNDQVLI</sequence>
<protein>
    <submittedName>
        <fullName evidence="1">Uncharacterized protein</fullName>
    </submittedName>
</protein>
<evidence type="ECO:0000313" key="2">
    <source>
        <dbReference type="Proteomes" id="UP000054107"/>
    </source>
</evidence>
<keyword evidence="2" id="KW-1185">Reference proteome</keyword>
<dbReference type="OrthoDB" id="2290289at2759"/>
<reference evidence="1 2" key="1">
    <citation type="submission" date="2014-09" db="EMBL/GenBank/DDBJ databases">
        <authorList>
            <person name="Ellenberger Sabrina"/>
        </authorList>
    </citation>
    <scope>NUCLEOTIDE SEQUENCE [LARGE SCALE GENOMIC DNA]</scope>
    <source>
        <strain evidence="1 2">CBS 412.66</strain>
    </source>
</reference>
<evidence type="ECO:0000313" key="1">
    <source>
        <dbReference type="EMBL" id="CEP15470.1"/>
    </source>
</evidence>
<gene>
    <name evidence="1" type="primary">PARPA_09689.1 scaffold 37816</name>
</gene>
<dbReference type="AlphaFoldDB" id="A0A0B7NAF8"/>
<proteinExistence type="predicted"/>
<organism evidence="1 2">
    <name type="scientific">Parasitella parasitica</name>
    <dbReference type="NCBI Taxonomy" id="35722"/>
    <lineage>
        <taxon>Eukaryota</taxon>
        <taxon>Fungi</taxon>
        <taxon>Fungi incertae sedis</taxon>
        <taxon>Mucoromycota</taxon>
        <taxon>Mucoromycotina</taxon>
        <taxon>Mucoromycetes</taxon>
        <taxon>Mucorales</taxon>
        <taxon>Mucorineae</taxon>
        <taxon>Mucoraceae</taxon>
        <taxon>Parasitella</taxon>
    </lineage>
</organism>
<dbReference type="Proteomes" id="UP000054107">
    <property type="component" value="Unassembled WGS sequence"/>
</dbReference>